<dbReference type="Gene3D" id="1.20.1250.20">
    <property type="entry name" value="MFS general substrate transporter like domains"/>
    <property type="match status" value="2"/>
</dbReference>
<evidence type="ECO:0000313" key="14">
    <source>
        <dbReference type="Proteomes" id="UP000272942"/>
    </source>
</evidence>
<feature type="chain" id="PRO_5043137891" description="Sugar phosphate exchanger 3" evidence="11">
    <location>
        <begin position="24"/>
        <end position="460"/>
    </location>
</feature>
<dbReference type="InterPro" id="IPR036259">
    <property type="entry name" value="MFS_trans_sf"/>
</dbReference>
<dbReference type="PANTHER" id="PTHR43184:SF12">
    <property type="entry name" value="SUGAR PHOSPHATE EXCHANGER 3"/>
    <property type="match status" value="1"/>
</dbReference>
<evidence type="ECO:0000313" key="15">
    <source>
        <dbReference type="WBParaSite" id="ECPE_0000346101-mRNA-1"/>
    </source>
</evidence>
<evidence type="ECO:0000256" key="3">
    <source>
        <dbReference type="ARBA" id="ARBA00022448"/>
    </source>
</evidence>
<keyword evidence="7 10" id="KW-0472">Membrane</keyword>
<feature type="transmembrane region" description="Helical" evidence="10">
    <location>
        <begin position="343"/>
        <end position="369"/>
    </location>
</feature>
<keyword evidence="4" id="KW-0762">Sugar transport</keyword>
<feature type="transmembrane region" description="Helical" evidence="10">
    <location>
        <begin position="123"/>
        <end position="144"/>
    </location>
</feature>
<evidence type="ECO:0000256" key="1">
    <source>
        <dbReference type="ARBA" id="ARBA00004141"/>
    </source>
</evidence>
<dbReference type="EMBL" id="UZAN01040411">
    <property type="protein sequence ID" value="VDP69573.1"/>
    <property type="molecule type" value="Genomic_DNA"/>
</dbReference>
<keyword evidence="6 10" id="KW-1133">Transmembrane helix</keyword>
<feature type="transmembrane region" description="Helical" evidence="10">
    <location>
        <begin position="319"/>
        <end position="337"/>
    </location>
</feature>
<keyword evidence="3" id="KW-0813">Transport</keyword>
<dbReference type="PANTHER" id="PTHR43184">
    <property type="entry name" value="MAJOR FACILITATOR SUPERFAMILY TRANSPORTER 16, ISOFORM B"/>
    <property type="match status" value="1"/>
</dbReference>
<reference evidence="15" key="1">
    <citation type="submission" date="2016-06" db="UniProtKB">
        <authorList>
            <consortium name="WormBaseParasite"/>
        </authorList>
    </citation>
    <scope>IDENTIFICATION</scope>
</reference>
<reference evidence="13 14" key="2">
    <citation type="submission" date="2018-11" db="EMBL/GenBank/DDBJ databases">
        <authorList>
            <consortium name="Pathogen Informatics"/>
        </authorList>
    </citation>
    <scope>NUCLEOTIDE SEQUENCE [LARGE SCALE GENOMIC DNA]</scope>
    <source>
        <strain evidence="13 14">Egypt</strain>
    </source>
</reference>
<feature type="signal peptide" evidence="11">
    <location>
        <begin position="1"/>
        <end position="23"/>
    </location>
</feature>
<dbReference type="InterPro" id="IPR000849">
    <property type="entry name" value="Sugar_P_transporter"/>
</dbReference>
<dbReference type="PROSITE" id="PS50850">
    <property type="entry name" value="MFS"/>
    <property type="match status" value="1"/>
</dbReference>
<evidence type="ECO:0000256" key="10">
    <source>
        <dbReference type="SAM" id="Phobius"/>
    </source>
</evidence>
<name>A0A183A923_9TREM</name>
<protein>
    <recommendedName>
        <fullName evidence="8">Sugar phosphate exchanger 3</fullName>
    </recommendedName>
    <alternativeName>
        <fullName evidence="9">Solute carrier family 37 member 3</fullName>
    </alternativeName>
</protein>
<dbReference type="WBParaSite" id="ECPE_0000346101-mRNA-1">
    <property type="protein sequence ID" value="ECPE_0000346101-mRNA-1"/>
    <property type="gene ID" value="ECPE_0000346101"/>
</dbReference>
<feature type="transmembrane region" description="Helical" evidence="10">
    <location>
        <begin position="156"/>
        <end position="178"/>
    </location>
</feature>
<proteinExistence type="inferred from homology"/>
<evidence type="ECO:0000256" key="8">
    <source>
        <dbReference type="ARBA" id="ARBA00041091"/>
    </source>
</evidence>
<dbReference type="AlphaFoldDB" id="A0A183A923"/>
<feature type="domain" description="Major facilitator superfamily (MFS) profile" evidence="12">
    <location>
        <begin position="11"/>
        <end position="441"/>
    </location>
</feature>
<dbReference type="InterPro" id="IPR020846">
    <property type="entry name" value="MFS_dom"/>
</dbReference>
<evidence type="ECO:0000259" key="12">
    <source>
        <dbReference type="PROSITE" id="PS50850"/>
    </source>
</evidence>
<dbReference type="Proteomes" id="UP000272942">
    <property type="component" value="Unassembled WGS sequence"/>
</dbReference>
<evidence type="ECO:0000256" key="5">
    <source>
        <dbReference type="ARBA" id="ARBA00022692"/>
    </source>
</evidence>
<evidence type="ECO:0000256" key="7">
    <source>
        <dbReference type="ARBA" id="ARBA00023136"/>
    </source>
</evidence>
<comment type="subcellular location">
    <subcellularLocation>
        <location evidence="1">Membrane</location>
        <topology evidence="1">Multi-pass membrane protein</topology>
    </subcellularLocation>
</comment>
<dbReference type="PIRSF" id="PIRSF002808">
    <property type="entry name" value="Hexose_phosphate_transp"/>
    <property type="match status" value="1"/>
</dbReference>
<feature type="transmembrane region" description="Helical" evidence="10">
    <location>
        <begin position="417"/>
        <end position="438"/>
    </location>
</feature>
<organism evidence="15">
    <name type="scientific">Echinostoma caproni</name>
    <dbReference type="NCBI Taxonomy" id="27848"/>
    <lineage>
        <taxon>Eukaryota</taxon>
        <taxon>Metazoa</taxon>
        <taxon>Spiralia</taxon>
        <taxon>Lophotrochozoa</taxon>
        <taxon>Platyhelminthes</taxon>
        <taxon>Trematoda</taxon>
        <taxon>Digenea</taxon>
        <taxon>Plagiorchiida</taxon>
        <taxon>Echinostomata</taxon>
        <taxon>Echinostomatoidea</taxon>
        <taxon>Echinostomatidae</taxon>
        <taxon>Echinostoma</taxon>
    </lineage>
</organism>
<sequence>MFPSAALHAKKSLLALFFALVKRTNIVIHSPCMSNEYLFFFKIQNASNRQLFDSEEDAAIFLGLLDSLFMFSYALGLYVSGWLGDRFSHRKVLFGGSVFSALIIFLFGYVTEISHFYNKPFYCVLWILNGLTQSTVWPSAVAILNSRAGSFRGFVLGTWSSCASAGNIIGDLLVGVLVPFGYHYGFLVPSVTMFAFSFMLLFGLSDKPYASEHTLFPETNSAEEESLMNKQPSSAPRNVSFWRVFAVGGVIFSSLAYACIKLVNYALFFWLTFYLTSNFGWSNSDASTFSVWYDVGGILGGVVAGLVSDLIVRYMSRNAVILLFSVFAVPTLLAYRYTPPNPAWLNGLVMGIAGLMVGGPAVLISTVVIRDLSETDELSGARTQATIAGIIDGTGSLGASLGQILIPYLAFRFGWSSAFYLFMTCMILTCFCVLPLWIKQRIKERHRSLSTSNDNIYSRL</sequence>
<keyword evidence="11" id="KW-0732">Signal</keyword>
<gene>
    <name evidence="13" type="ORF">ECPE_LOCUS3458</name>
</gene>
<feature type="transmembrane region" description="Helical" evidence="10">
    <location>
        <begin position="291"/>
        <end position="312"/>
    </location>
</feature>
<evidence type="ECO:0000256" key="6">
    <source>
        <dbReference type="ARBA" id="ARBA00022989"/>
    </source>
</evidence>
<feature type="transmembrane region" description="Helical" evidence="10">
    <location>
        <begin position="92"/>
        <end position="111"/>
    </location>
</feature>
<keyword evidence="14" id="KW-1185">Reference proteome</keyword>
<dbReference type="SUPFAM" id="SSF103473">
    <property type="entry name" value="MFS general substrate transporter"/>
    <property type="match status" value="1"/>
</dbReference>
<evidence type="ECO:0000256" key="9">
    <source>
        <dbReference type="ARBA" id="ARBA00042039"/>
    </source>
</evidence>
<feature type="transmembrane region" description="Helical" evidence="10">
    <location>
        <begin position="184"/>
        <end position="204"/>
    </location>
</feature>
<dbReference type="GO" id="GO:0022857">
    <property type="term" value="F:transmembrane transporter activity"/>
    <property type="evidence" value="ECO:0007669"/>
    <property type="project" value="InterPro"/>
</dbReference>
<dbReference type="InterPro" id="IPR011701">
    <property type="entry name" value="MFS"/>
</dbReference>
<feature type="transmembrane region" description="Helical" evidence="10">
    <location>
        <begin position="244"/>
        <end position="271"/>
    </location>
</feature>
<evidence type="ECO:0000313" key="13">
    <source>
        <dbReference type="EMBL" id="VDP69573.1"/>
    </source>
</evidence>
<keyword evidence="5 10" id="KW-0812">Transmembrane</keyword>
<dbReference type="Pfam" id="PF07690">
    <property type="entry name" value="MFS_1"/>
    <property type="match status" value="1"/>
</dbReference>
<comment type="similarity">
    <text evidence="2">Belongs to the major facilitator superfamily. Organophosphate:Pi antiporter (OPA) (TC 2.A.1.4) family.</text>
</comment>
<evidence type="ECO:0000256" key="2">
    <source>
        <dbReference type="ARBA" id="ARBA00009598"/>
    </source>
</evidence>
<dbReference type="OrthoDB" id="3639251at2759"/>
<evidence type="ECO:0000256" key="4">
    <source>
        <dbReference type="ARBA" id="ARBA00022597"/>
    </source>
</evidence>
<dbReference type="GO" id="GO:0005789">
    <property type="term" value="C:endoplasmic reticulum membrane"/>
    <property type="evidence" value="ECO:0007669"/>
    <property type="project" value="TreeGrafter"/>
</dbReference>
<evidence type="ECO:0000256" key="11">
    <source>
        <dbReference type="SAM" id="SignalP"/>
    </source>
</evidence>
<accession>A0A183A923</accession>
<feature type="transmembrane region" description="Helical" evidence="10">
    <location>
        <begin position="58"/>
        <end position="80"/>
    </location>
</feature>
<feature type="transmembrane region" description="Helical" evidence="10">
    <location>
        <begin position="390"/>
        <end position="411"/>
    </location>
</feature>